<comment type="similarity">
    <text evidence="2">Belongs to the NIPA family.</text>
</comment>
<dbReference type="Proteomes" id="UP000694941">
    <property type="component" value="Unplaced"/>
</dbReference>
<feature type="transmembrane region" description="Helical" evidence="6">
    <location>
        <begin position="132"/>
        <end position="152"/>
    </location>
</feature>
<reference evidence="8" key="1">
    <citation type="submission" date="2025-08" db="UniProtKB">
        <authorList>
            <consortium name="RefSeq"/>
        </authorList>
    </citation>
    <scope>IDENTIFICATION</scope>
    <source>
        <tissue evidence="8">Muscle</tissue>
    </source>
</reference>
<evidence type="ECO:0000313" key="8">
    <source>
        <dbReference type="RefSeq" id="XP_022246582.1"/>
    </source>
</evidence>
<feature type="transmembrane region" description="Helical" evidence="6">
    <location>
        <begin position="96"/>
        <end position="120"/>
    </location>
</feature>
<evidence type="ECO:0000256" key="6">
    <source>
        <dbReference type="SAM" id="Phobius"/>
    </source>
</evidence>
<evidence type="ECO:0000256" key="4">
    <source>
        <dbReference type="ARBA" id="ARBA00022989"/>
    </source>
</evidence>
<evidence type="ECO:0000256" key="2">
    <source>
        <dbReference type="ARBA" id="ARBA00007230"/>
    </source>
</evidence>
<dbReference type="Pfam" id="PF05653">
    <property type="entry name" value="Mg_trans_NIPA"/>
    <property type="match status" value="1"/>
</dbReference>
<evidence type="ECO:0000256" key="3">
    <source>
        <dbReference type="ARBA" id="ARBA00022692"/>
    </source>
</evidence>
<keyword evidence="5 6" id="KW-0472">Membrane</keyword>
<sequence length="404" mass="43685">MENNFTSLMWMTIANKTKSDSFTKHSRVTREANDDVGAQFNLNDSKVRQGFYIGLSLAISSSVFIGSSFIIKKKGLIKISRMGQTRAVAIGEGANFAAYAFAPATLVTPLGVLSVLVSAVLSSRLLGERLNLLGKVGCLLCILGSTVVILHAPKEGSVSSIEELGDMLLQPGFIIYVIFVVVVSIAMICYCVPRYGSSNVIVHIIICSVIGSLSVMGCKGLGLALRETFAGTNEFTKWVTWICVFSVIFCVAVQMNYLNKALDLFNTSVVTPIYYVFFTSFVILASAILFREWGKMSAQDILGTFAGFFTIICAIFLLNGFKDWDISLASLNSLLQHREGPPVTISGEATSPTTLLLGNHSPNTKDELRRTASSSSLTASGNNYHSTTSLAVGSITSSMFEDRQ</sequence>
<dbReference type="GeneID" id="106463395"/>
<feature type="transmembrane region" description="Helical" evidence="6">
    <location>
        <begin position="201"/>
        <end position="226"/>
    </location>
</feature>
<keyword evidence="7" id="KW-1185">Reference proteome</keyword>
<accession>A0ABM1SSH6</accession>
<feature type="transmembrane region" description="Helical" evidence="6">
    <location>
        <begin position="302"/>
        <end position="321"/>
    </location>
</feature>
<feature type="transmembrane region" description="Helical" evidence="6">
    <location>
        <begin position="173"/>
        <end position="195"/>
    </location>
</feature>
<comment type="subcellular location">
    <subcellularLocation>
        <location evidence="1">Membrane</location>
        <topology evidence="1">Multi-pass membrane protein</topology>
    </subcellularLocation>
</comment>
<evidence type="ECO:0000256" key="1">
    <source>
        <dbReference type="ARBA" id="ARBA00004141"/>
    </source>
</evidence>
<proteinExistence type="inferred from homology"/>
<evidence type="ECO:0000313" key="7">
    <source>
        <dbReference type="Proteomes" id="UP000694941"/>
    </source>
</evidence>
<dbReference type="InterPro" id="IPR037185">
    <property type="entry name" value="EmrE-like"/>
</dbReference>
<dbReference type="SUPFAM" id="SSF103481">
    <property type="entry name" value="Multidrug resistance efflux transporter EmrE"/>
    <property type="match status" value="1"/>
</dbReference>
<keyword evidence="3 6" id="KW-0812">Transmembrane</keyword>
<keyword evidence="4 6" id="KW-1133">Transmembrane helix</keyword>
<dbReference type="RefSeq" id="XP_022246582.1">
    <property type="nucleotide sequence ID" value="XM_022390874.1"/>
</dbReference>
<protein>
    <submittedName>
        <fullName evidence="8">Magnesium transporter NIPA2-like isoform X2</fullName>
    </submittedName>
</protein>
<dbReference type="PANTHER" id="PTHR12570:SF92">
    <property type="entry name" value="SPICHTHYIN, ISOFORM B"/>
    <property type="match status" value="1"/>
</dbReference>
<feature type="transmembrane region" description="Helical" evidence="6">
    <location>
        <begin position="238"/>
        <end position="257"/>
    </location>
</feature>
<evidence type="ECO:0000256" key="5">
    <source>
        <dbReference type="ARBA" id="ARBA00023136"/>
    </source>
</evidence>
<gene>
    <name evidence="8" type="primary">LOC106463395</name>
</gene>
<feature type="transmembrane region" description="Helical" evidence="6">
    <location>
        <begin position="269"/>
        <end position="290"/>
    </location>
</feature>
<name>A0ABM1SSH6_LIMPO</name>
<dbReference type="InterPro" id="IPR008521">
    <property type="entry name" value="Mg_trans_NIPA"/>
</dbReference>
<organism evidence="7 8">
    <name type="scientific">Limulus polyphemus</name>
    <name type="common">Atlantic horseshoe crab</name>
    <dbReference type="NCBI Taxonomy" id="6850"/>
    <lineage>
        <taxon>Eukaryota</taxon>
        <taxon>Metazoa</taxon>
        <taxon>Ecdysozoa</taxon>
        <taxon>Arthropoda</taxon>
        <taxon>Chelicerata</taxon>
        <taxon>Merostomata</taxon>
        <taxon>Xiphosura</taxon>
        <taxon>Limulidae</taxon>
        <taxon>Limulus</taxon>
    </lineage>
</organism>
<dbReference type="PANTHER" id="PTHR12570">
    <property type="match status" value="1"/>
</dbReference>
<feature type="transmembrane region" description="Helical" evidence="6">
    <location>
        <begin position="51"/>
        <end position="71"/>
    </location>
</feature>